<accession>A0A927BZW9</accession>
<feature type="signal peptide" evidence="2">
    <location>
        <begin position="1"/>
        <end position="24"/>
    </location>
</feature>
<reference evidence="4" key="1">
    <citation type="submission" date="2020-09" db="EMBL/GenBank/DDBJ databases">
        <title>A novel bacterium of genus Paenibacillus, isolated from South China Sea.</title>
        <authorList>
            <person name="Huang H."/>
            <person name="Mo K."/>
            <person name="Hu Y."/>
        </authorList>
    </citation>
    <scope>NUCLEOTIDE SEQUENCE</scope>
    <source>
        <strain evidence="4">IB182496</strain>
    </source>
</reference>
<protein>
    <submittedName>
        <fullName evidence="4">LCP family protein</fullName>
    </submittedName>
</protein>
<dbReference type="InterPro" id="IPR050922">
    <property type="entry name" value="LytR/CpsA/Psr_CW_biosynth"/>
</dbReference>
<dbReference type="RefSeq" id="WP_190921664.1">
    <property type="nucleotide sequence ID" value="NZ_JACXIZ010000075.1"/>
</dbReference>
<name>A0A927BZW9_9BACL</name>
<keyword evidence="2" id="KW-0732">Signal</keyword>
<dbReference type="NCBIfam" id="TIGR00350">
    <property type="entry name" value="lytR_cpsA_psr"/>
    <property type="match status" value="1"/>
</dbReference>
<sequence>MRRGAKRLLLGLAAALLLSATAAAGYGWMVYRQAERAAARMYEPLAPAEPPLAYAAIPQPTRVIEAGGGLGTAGSGQSESAGRAAEPVSGPFAFASEARAQPSPEEGDPFTVLMMGVDERAHDRGRSDTMIVLGVNPARGSMLMFNIPRDTRTELVGRGTLDKINHAYAFGGVEMAVRTVERFVGERIDYYVKVNMEGFAELIDLLGGVRVDNPFAFDFEGYHYAAGEIELTGEAALMYARMRWDDPRGDLGRNARQRELLQRLLQRLVSLETLGRTGELLDAAGDHVRTNLTFASMRGLALDYGARLRDVQTTELAGRGRTIDGIWYYEVTREERDRVRRLLADQLR</sequence>
<keyword evidence="5" id="KW-1185">Reference proteome</keyword>
<proteinExistence type="inferred from homology"/>
<dbReference type="EMBL" id="JACXIZ010000075">
    <property type="protein sequence ID" value="MBD2848569.1"/>
    <property type="molecule type" value="Genomic_DNA"/>
</dbReference>
<evidence type="ECO:0000256" key="1">
    <source>
        <dbReference type="ARBA" id="ARBA00006068"/>
    </source>
</evidence>
<dbReference type="PANTHER" id="PTHR33392">
    <property type="entry name" value="POLYISOPRENYL-TEICHOIC ACID--PEPTIDOGLYCAN TEICHOIC ACID TRANSFERASE TAGU"/>
    <property type="match status" value="1"/>
</dbReference>
<organism evidence="4 5">
    <name type="scientific">Paenibacillus sabuli</name>
    <dbReference type="NCBI Taxonomy" id="2772509"/>
    <lineage>
        <taxon>Bacteria</taxon>
        <taxon>Bacillati</taxon>
        <taxon>Bacillota</taxon>
        <taxon>Bacilli</taxon>
        <taxon>Bacillales</taxon>
        <taxon>Paenibacillaceae</taxon>
        <taxon>Paenibacillus</taxon>
    </lineage>
</organism>
<dbReference type="PANTHER" id="PTHR33392:SF6">
    <property type="entry name" value="POLYISOPRENYL-TEICHOIC ACID--PEPTIDOGLYCAN TEICHOIC ACID TRANSFERASE TAGU"/>
    <property type="match status" value="1"/>
</dbReference>
<feature type="chain" id="PRO_5038583337" evidence="2">
    <location>
        <begin position="25"/>
        <end position="348"/>
    </location>
</feature>
<evidence type="ECO:0000256" key="2">
    <source>
        <dbReference type="SAM" id="SignalP"/>
    </source>
</evidence>
<comment type="caution">
    <text evidence="4">The sequence shown here is derived from an EMBL/GenBank/DDBJ whole genome shotgun (WGS) entry which is preliminary data.</text>
</comment>
<feature type="domain" description="Cell envelope-related transcriptional attenuator" evidence="3">
    <location>
        <begin position="126"/>
        <end position="268"/>
    </location>
</feature>
<comment type="similarity">
    <text evidence="1">Belongs to the LytR/CpsA/Psr (LCP) family.</text>
</comment>
<gene>
    <name evidence="4" type="ORF">IDH44_25605</name>
</gene>
<dbReference type="AlphaFoldDB" id="A0A927BZW9"/>
<dbReference type="Proteomes" id="UP000621560">
    <property type="component" value="Unassembled WGS sequence"/>
</dbReference>
<evidence type="ECO:0000313" key="4">
    <source>
        <dbReference type="EMBL" id="MBD2848569.1"/>
    </source>
</evidence>
<dbReference type="Pfam" id="PF03816">
    <property type="entry name" value="LytR_cpsA_psr"/>
    <property type="match status" value="1"/>
</dbReference>
<dbReference type="Gene3D" id="3.40.630.190">
    <property type="entry name" value="LCP protein"/>
    <property type="match status" value="1"/>
</dbReference>
<dbReference type="InterPro" id="IPR004474">
    <property type="entry name" value="LytR_CpsA_psr"/>
</dbReference>
<evidence type="ECO:0000259" key="3">
    <source>
        <dbReference type="Pfam" id="PF03816"/>
    </source>
</evidence>
<evidence type="ECO:0000313" key="5">
    <source>
        <dbReference type="Proteomes" id="UP000621560"/>
    </source>
</evidence>